<dbReference type="EMBL" id="JAPESX010000188">
    <property type="protein sequence ID" value="KAJ8122696.1"/>
    <property type="molecule type" value="Genomic_DNA"/>
</dbReference>
<keyword evidence="2" id="KW-1185">Reference proteome</keyword>
<reference evidence="1" key="1">
    <citation type="submission" date="2022-11" db="EMBL/GenBank/DDBJ databases">
        <title>Genome Sequence of Nemania bipapillata.</title>
        <authorList>
            <person name="Buettner E."/>
        </authorList>
    </citation>
    <scope>NUCLEOTIDE SEQUENCE</scope>
    <source>
        <strain evidence="1">CP14</strain>
    </source>
</reference>
<organism evidence="1 2">
    <name type="scientific">Nemania bipapillata</name>
    <dbReference type="NCBI Taxonomy" id="110536"/>
    <lineage>
        <taxon>Eukaryota</taxon>
        <taxon>Fungi</taxon>
        <taxon>Dikarya</taxon>
        <taxon>Ascomycota</taxon>
        <taxon>Pezizomycotina</taxon>
        <taxon>Sordariomycetes</taxon>
        <taxon>Xylariomycetidae</taxon>
        <taxon>Xylariales</taxon>
        <taxon>Xylariaceae</taxon>
        <taxon>Nemania</taxon>
    </lineage>
</organism>
<comment type="caution">
    <text evidence="1">The sequence shown here is derived from an EMBL/GenBank/DDBJ whole genome shotgun (WGS) entry which is preliminary data.</text>
</comment>
<evidence type="ECO:0000313" key="2">
    <source>
        <dbReference type="Proteomes" id="UP001153334"/>
    </source>
</evidence>
<accession>A0ACC2J5H1</accession>
<evidence type="ECO:0000313" key="1">
    <source>
        <dbReference type="EMBL" id="KAJ8122696.1"/>
    </source>
</evidence>
<sequence length="853" mass="97101">MSKLVEAFADRTYVGQKRFVIYGLGGSGKTELAVKYAEDNIQNYWGVFFIDGSSQENSSASYLEIAKLGGVEPNAKAAKNWLATRVMPWLLIIDNADDEEIRVEDMIPAGTNGCVLITSRNPAHKSYGTVGERYLELMQMEREEANDLILKAAEEPSPWSASLTDSAKVICQALGYLPLAIVHAGKAILLGLCSWTGYLGFYQRETERIRRKRLRQRDRSLSPGERRIQDDDDNMNVFSSYEILLQSLETSQEESAQDAVELLLVFSYLHCQNIRVDVFVHAAMNPMKETKASEKEAQENAELEKRIPRLAKKSWSSWLQEMVLRLSRYIDTPPLLISALKNHENLSATNLEDEIYDRLRRALAVLVRRSLVMKQERSDERYCMHPLVHKWVRERPEMSASQQALWSQVTGAILASSILFPPLGDNEDDRIMRRELLPHILHVRTCQATITDRLKENRGTRKSVWPTITPRWGRREALEAARFSFVYSECGLFQDALQLQSQVRDFAVGLLGEQHPLSIKVTLFLTGTLYELSRASEATRIQRRVYEVCVESLSERHPLTLMVADLLGASLCFLGRWSASLALHEKAVEGLREIYGADHENTLKAIRNLGRVYLRYMEWEKSAKMHRISWDGMKKRFGETHFETLVCMEDLAMSQMRLGGDYVLESHEFMMFVLDERKRALGKEQPYTLLAICNLGRVKSAMGKHAEAARIMKDAVEIADRNLGEDHFGVLAGKTHYAQVLVNQGRLTEAEEIFHTVINKPQYKQSTDEDGEHPDRLIALWYLTGCLEKQGKFREALDICHSLMKSLADIGGEGLGVKHKFATMVQDEITKVEELIQDAKKASETTMFLTLPK</sequence>
<dbReference type="Proteomes" id="UP001153334">
    <property type="component" value="Unassembled WGS sequence"/>
</dbReference>
<name>A0ACC2J5H1_9PEZI</name>
<protein>
    <submittedName>
        <fullName evidence="1">Uncharacterized protein</fullName>
    </submittedName>
</protein>
<proteinExistence type="predicted"/>
<gene>
    <name evidence="1" type="ORF">ONZ43_g1168</name>
</gene>